<protein>
    <submittedName>
        <fullName evidence="3">Uncharacterized protein</fullName>
    </submittedName>
</protein>
<proteinExistence type="predicted"/>
<evidence type="ECO:0000313" key="4">
    <source>
        <dbReference type="Proteomes" id="UP001262754"/>
    </source>
</evidence>
<sequence length="190" mass="19541">MKLFHKAAVAALFAMAATSVHAQTIKVPEGTEVVISVDDKLSSDTSHEGDRFSISLVDDIVLADGTKLPAGLKGAGEVTHAKKKGMMGKPGELNVRFDYIKAGDTKIKLRGQKGAEGDARYGTTITLTVLFGPLGLIKHGKDVEIKPGQRMTIFTDADASVELPGGPVTPAAAPATAAPAAPAAPVGTAN</sequence>
<evidence type="ECO:0000256" key="1">
    <source>
        <dbReference type="SAM" id="MobiDB-lite"/>
    </source>
</evidence>
<dbReference type="Proteomes" id="UP001262754">
    <property type="component" value="Unassembled WGS sequence"/>
</dbReference>
<organism evidence="3 4">
    <name type="scientific">Caulobacter rhizosphaerae</name>
    <dbReference type="NCBI Taxonomy" id="2010972"/>
    <lineage>
        <taxon>Bacteria</taxon>
        <taxon>Pseudomonadati</taxon>
        <taxon>Pseudomonadota</taxon>
        <taxon>Alphaproteobacteria</taxon>
        <taxon>Caulobacterales</taxon>
        <taxon>Caulobacteraceae</taxon>
        <taxon>Caulobacter</taxon>
    </lineage>
</organism>
<keyword evidence="2" id="KW-0732">Signal</keyword>
<feature type="region of interest" description="Disordered" evidence="1">
    <location>
        <begin position="170"/>
        <end position="190"/>
    </location>
</feature>
<feature type="chain" id="PRO_5045685151" evidence="2">
    <location>
        <begin position="23"/>
        <end position="190"/>
    </location>
</feature>
<keyword evidence="4" id="KW-1185">Reference proteome</keyword>
<gene>
    <name evidence="3" type="ORF">J2800_002840</name>
</gene>
<feature type="signal peptide" evidence="2">
    <location>
        <begin position="1"/>
        <end position="22"/>
    </location>
</feature>
<evidence type="ECO:0000313" key="3">
    <source>
        <dbReference type="EMBL" id="MDR6532087.1"/>
    </source>
</evidence>
<evidence type="ECO:0000256" key="2">
    <source>
        <dbReference type="SAM" id="SignalP"/>
    </source>
</evidence>
<dbReference type="RefSeq" id="WP_310032437.1">
    <property type="nucleotide sequence ID" value="NZ_JAVDRL010000007.1"/>
</dbReference>
<reference evidence="3 4" key="1">
    <citation type="submission" date="2023-07" db="EMBL/GenBank/DDBJ databases">
        <title>Sorghum-associated microbial communities from plants grown in Nebraska, USA.</title>
        <authorList>
            <person name="Schachtman D."/>
        </authorList>
    </citation>
    <scope>NUCLEOTIDE SEQUENCE [LARGE SCALE GENOMIC DNA]</scope>
    <source>
        <strain evidence="3 4">DS2154</strain>
    </source>
</reference>
<accession>A0ABU1N1A4</accession>
<comment type="caution">
    <text evidence="3">The sequence shown here is derived from an EMBL/GenBank/DDBJ whole genome shotgun (WGS) entry which is preliminary data.</text>
</comment>
<name>A0ABU1N1A4_9CAUL</name>
<dbReference type="EMBL" id="JAVDRL010000007">
    <property type="protein sequence ID" value="MDR6532087.1"/>
    <property type="molecule type" value="Genomic_DNA"/>
</dbReference>